<dbReference type="Pfam" id="PF04542">
    <property type="entry name" value="Sigma70_r2"/>
    <property type="match status" value="1"/>
</dbReference>
<evidence type="ECO:0000256" key="4">
    <source>
        <dbReference type="ARBA" id="ARBA00023082"/>
    </source>
</evidence>
<dbReference type="InterPro" id="IPR032710">
    <property type="entry name" value="NTF2-like_dom_sf"/>
</dbReference>
<accession>A0A8J3QVW0</accession>
<evidence type="ECO:0000256" key="3">
    <source>
        <dbReference type="ARBA" id="ARBA00023015"/>
    </source>
</evidence>
<dbReference type="InterPro" id="IPR013325">
    <property type="entry name" value="RNA_pol_sigma_r2"/>
</dbReference>
<feature type="domain" description="SnoaL-like" evidence="8">
    <location>
        <begin position="200"/>
        <end position="277"/>
    </location>
</feature>
<dbReference type="Gene3D" id="1.10.1740.10">
    <property type="match status" value="1"/>
</dbReference>
<dbReference type="SUPFAM" id="SSF54427">
    <property type="entry name" value="NTF2-like"/>
    <property type="match status" value="1"/>
</dbReference>
<reference evidence="9" key="1">
    <citation type="submission" date="2021-01" db="EMBL/GenBank/DDBJ databases">
        <title>Whole genome shotgun sequence of Rugosimonospora africana NBRC 104875.</title>
        <authorList>
            <person name="Komaki H."/>
            <person name="Tamura T."/>
        </authorList>
    </citation>
    <scope>NUCLEOTIDE SEQUENCE</scope>
    <source>
        <strain evidence="9">NBRC 104875</strain>
    </source>
</reference>
<evidence type="ECO:0000256" key="1">
    <source>
        <dbReference type="ARBA" id="ARBA00010641"/>
    </source>
</evidence>
<dbReference type="GO" id="GO:0006352">
    <property type="term" value="P:DNA-templated transcription initiation"/>
    <property type="evidence" value="ECO:0007669"/>
    <property type="project" value="InterPro"/>
</dbReference>
<dbReference type="InterPro" id="IPR014284">
    <property type="entry name" value="RNA_pol_sigma-70_dom"/>
</dbReference>
<proteinExistence type="inferred from homology"/>
<dbReference type="GO" id="GO:0000428">
    <property type="term" value="C:DNA-directed RNA polymerase complex"/>
    <property type="evidence" value="ECO:0007669"/>
    <property type="project" value="UniProtKB-KW"/>
</dbReference>
<name>A0A8J3QVW0_9ACTN</name>
<feature type="domain" description="RNA polymerase sigma factor 70 region 4 type 2" evidence="7">
    <location>
        <begin position="126"/>
        <end position="177"/>
    </location>
</feature>
<dbReference type="AlphaFoldDB" id="A0A8J3QVW0"/>
<dbReference type="SUPFAM" id="SSF88659">
    <property type="entry name" value="Sigma3 and sigma4 domains of RNA polymerase sigma factors"/>
    <property type="match status" value="1"/>
</dbReference>
<comment type="similarity">
    <text evidence="1">Belongs to the sigma-70 factor family. ECF subfamily.</text>
</comment>
<dbReference type="RefSeq" id="WP_203921018.1">
    <property type="nucleotide sequence ID" value="NZ_BONZ01000055.1"/>
</dbReference>
<dbReference type="CDD" id="cd06171">
    <property type="entry name" value="Sigma70_r4"/>
    <property type="match status" value="1"/>
</dbReference>
<dbReference type="NCBIfam" id="TIGR02960">
    <property type="entry name" value="SigX5"/>
    <property type="match status" value="1"/>
</dbReference>
<dbReference type="InterPro" id="IPR036388">
    <property type="entry name" value="WH-like_DNA-bd_sf"/>
</dbReference>
<dbReference type="InterPro" id="IPR007627">
    <property type="entry name" value="RNA_pol_sigma70_r2"/>
</dbReference>
<dbReference type="GO" id="GO:0003677">
    <property type="term" value="F:DNA binding"/>
    <property type="evidence" value="ECO:0007669"/>
    <property type="project" value="InterPro"/>
</dbReference>
<gene>
    <name evidence="9" type="ORF">Raf01_56330</name>
</gene>
<dbReference type="Proteomes" id="UP000642748">
    <property type="component" value="Unassembled WGS sequence"/>
</dbReference>
<keyword evidence="4" id="KW-0731">Sigma factor</keyword>
<dbReference type="GO" id="GO:0016987">
    <property type="term" value="F:sigma factor activity"/>
    <property type="evidence" value="ECO:0007669"/>
    <property type="project" value="UniProtKB-KW"/>
</dbReference>
<evidence type="ECO:0000256" key="2">
    <source>
        <dbReference type="ARBA" id="ARBA00011344"/>
    </source>
</evidence>
<evidence type="ECO:0000313" key="9">
    <source>
        <dbReference type="EMBL" id="GIH17461.1"/>
    </source>
</evidence>
<dbReference type="PANTHER" id="PTHR43133">
    <property type="entry name" value="RNA POLYMERASE ECF-TYPE SIGMA FACTO"/>
    <property type="match status" value="1"/>
</dbReference>
<dbReference type="NCBIfam" id="NF006089">
    <property type="entry name" value="PRK08241.1"/>
    <property type="match status" value="1"/>
</dbReference>
<dbReference type="Pfam" id="PF08281">
    <property type="entry name" value="Sigma70_r4_2"/>
    <property type="match status" value="1"/>
</dbReference>
<dbReference type="SUPFAM" id="SSF88946">
    <property type="entry name" value="Sigma2 domain of RNA polymerase sigma factors"/>
    <property type="match status" value="1"/>
</dbReference>
<evidence type="ECO:0000259" key="8">
    <source>
        <dbReference type="Pfam" id="PF12680"/>
    </source>
</evidence>
<dbReference type="PANTHER" id="PTHR43133:SF65">
    <property type="entry name" value="ECF RNA POLYMERASE SIGMA FACTOR SIGG"/>
    <property type="match status" value="1"/>
</dbReference>
<protein>
    <submittedName>
        <fullName evidence="9">DNA-directed RNA polymerase sigma-70 factor</fullName>
    </submittedName>
</protein>
<evidence type="ECO:0000259" key="7">
    <source>
        <dbReference type="Pfam" id="PF08281"/>
    </source>
</evidence>
<keyword evidence="9" id="KW-0240">DNA-directed RNA polymerase</keyword>
<dbReference type="Pfam" id="PF12680">
    <property type="entry name" value="SnoaL_2"/>
    <property type="match status" value="1"/>
</dbReference>
<comment type="caution">
    <text evidence="9">The sequence shown here is derived from an EMBL/GenBank/DDBJ whole genome shotgun (WGS) entry which is preliminary data.</text>
</comment>
<organism evidence="9 10">
    <name type="scientific">Rugosimonospora africana</name>
    <dbReference type="NCBI Taxonomy" id="556532"/>
    <lineage>
        <taxon>Bacteria</taxon>
        <taxon>Bacillati</taxon>
        <taxon>Actinomycetota</taxon>
        <taxon>Actinomycetes</taxon>
        <taxon>Micromonosporales</taxon>
        <taxon>Micromonosporaceae</taxon>
        <taxon>Rugosimonospora</taxon>
    </lineage>
</organism>
<evidence type="ECO:0000313" key="10">
    <source>
        <dbReference type="Proteomes" id="UP000642748"/>
    </source>
</evidence>
<evidence type="ECO:0000256" key="5">
    <source>
        <dbReference type="ARBA" id="ARBA00023163"/>
    </source>
</evidence>
<dbReference type="InterPro" id="IPR037401">
    <property type="entry name" value="SnoaL-like"/>
</dbReference>
<keyword evidence="10" id="KW-1185">Reference proteome</keyword>
<dbReference type="NCBIfam" id="TIGR02937">
    <property type="entry name" value="sigma70-ECF"/>
    <property type="match status" value="1"/>
</dbReference>
<feature type="domain" description="RNA polymerase sigma-70 region 2" evidence="6">
    <location>
        <begin position="7"/>
        <end position="73"/>
    </location>
</feature>
<sequence length="338" mass="36895">MDGRLQEFRGDLTGYCYRMLGCPFEAEDAVQETLVRAWRNFDRYDDCRSPLRSWLYAIATNVCLDMVRGARRRARAMDLCPASRAGTPPGDPLPASAWVHPIPDSRMLPANGDPAEPVAGRETVRLAFIAALQLLPPRQRAVLILRDVLCWTTAEVSGLLNTSVVSVTSALQRARVNLRAAGVTPGGLPAVPAGQRRLLDRYCAAFAEYDVETLVSLLREDATMSMPPFAWWLRGREEIRRALLGAGRPSDGVRLVPTVANGSPAFGQYRAAGPDGGYRPFALVVLELSGDLIRDTTTYLDAERLFPLFGLPAEIPGTGSDEFAVAASHQGKSELRIS</sequence>
<dbReference type="InterPro" id="IPR039425">
    <property type="entry name" value="RNA_pol_sigma-70-like"/>
</dbReference>
<dbReference type="Gene3D" id="1.10.10.10">
    <property type="entry name" value="Winged helix-like DNA-binding domain superfamily/Winged helix DNA-binding domain"/>
    <property type="match status" value="1"/>
</dbReference>
<dbReference type="InterPro" id="IPR013324">
    <property type="entry name" value="RNA_pol_sigma_r3/r4-like"/>
</dbReference>
<keyword evidence="3" id="KW-0805">Transcription regulation</keyword>
<keyword evidence="5" id="KW-0804">Transcription</keyword>
<evidence type="ECO:0000259" key="6">
    <source>
        <dbReference type="Pfam" id="PF04542"/>
    </source>
</evidence>
<dbReference type="Gene3D" id="3.10.450.50">
    <property type="match status" value="1"/>
</dbReference>
<dbReference type="InterPro" id="IPR013249">
    <property type="entry name" value="RNA_pol_sigma70_r4_t2"/>
</dbReference>
<comment type="subunit">
    <text evidence="2">Interacts transiently with the RNA polymerase catalytic core formed by RpoA, RpoB, RpoC and RpoZ (2 alpha, 1 beta, 1 beta' and 1 omega subunit) to form the RNA polymerase holoenzyme that can initiate transcription.</text>
</comment>
<dbReference type="InterPro" id="IPR014305">
    <property type="entry name" value="RNA_pol_sigma-G_actinobac"/>
</dbReference>
<dbReference type="EMBL" id="BONZ01000055">
    <property type="protein sequence ID" value="GIH17461.1"/>
    <property type="molecule type" value="Genomic_DNA"/>
</dbReference>